<dbReference type="Proteomes" id="UP000001544">
    <property type="component" value="Chromosome"/>
</dbReference>
<dbReference type="SUPFAM" id="SSF55383">
    <property type="entry name" value="Copper amine oxidase, domain N"/>
    <property type="match status" value="1"/>
</dbReference>
<dbReference type="InterPro" id="IPR022790">
    <property type="entry name" value="GH26_dom"/>
</dbReference>
<dbReference type="KEGG" id="bpf:BpOF4_06090"/>
<evidence type="ECO:0000256" key="5">
    <source>
        <dbReference type="SAM" id="SignalP"/>
    </source>
</evidence>
<dbReference type="EMBL" id="CP001878">
    <property type="protein sequence ID" value="ADC49280.1"/>
    <property type="molecule type" value="Genomic_DNA"/>
</dbReference>
<keyword evidence="2 4" id="KW-0378">Hydrolase</keyword>
<dbReference type="Gene3D" id="2.60.40.10">
    <property type="entry name" value="Immunoglobulins"/>
    <property type="match status" value="1"/>
</dbReference>
<evidence type="ECO:0000256" key="4">
    <source>
        <dbReference type="PROSITE-ProRule" id="PRU01100"/>
    </source>
</evidence>
<dbReference type="InterPro" id="IPR017853">
    <property type="entry name" value="GH"/>
</dbReference>
<dbReference type="Gene3D" id="3.20.20.80">
    <property type="entry name" value="Glycosidases"/>
    <property type="match status" value="1"/>
</dbReference>
<feature type="chain" id="PRO_5003043918" description="GH26 domain-containing protein" evidence="5">
    <location>
        <begin position="26"/>
        <end position="654"/>
    </location>
</feature>
<evidence type="ECO:0000313" key="8">
    <source>
        <dbReference type="Proteomes" id="UP000001544"/>
    </source>
</evidence>
<dbReference type="eggNOG" id="COG4124">
    <property type="taxonomic scope" value="Bacteria"/>
</dbReference>
<dbReference type="PANTHER" id="PTHR40079">
    <property type="entry name" value="MANNAN ENDO-1,4-BETA-MANNOSIDASE E-RELATED"/>
    <property type="match status" value="1"/>
</dbReference>
<evidence type="ECO:0000256" key="3">
    <source>
        <dbReference type="ARBA" id="ARBA00023295"/>
    </source>
</evidence>
<keyword evidence="5" id="KW-0732">Signal</keyword>
<dbReference type="SUPFAM" id="SSF48452">
    <property type="entry name" value="TPR-like"/>
    <property type="match status" value="1"/>
</dbReference>
<dbReference type="InterPro" id="IPR036582">
    <property type="entry name" value="Mao_N_sf"/>
</dbReference>
<protein>
    <recommendedName>
        <fullName evidence="6">GH26 domain-containing protein</fullName>
    </recommendedName>
</protein>
<keyword evidence="8" id="KW-1185">Reference proteome</keyword>
<dbReference type="CAZy" id="GH26">
    <property type="family name" value="Glycoside Hydrolase Family 26"/>
</dbReference>
<evidence type="ECO:0000256" key="2">
    <source>
        <dbReference type="ARBA" id="ARBA00022801"/>
    </source>
</evidence>
<dbReference type="InterPro" id="IPR013783">
    <property type="entry name" value="Ig-like_fold"/>
</dbReference>
<feature type="domain" description="GH26" evidence="6">
    <location>
        <begin position="87"/>
        <end position="412"/>
    </location>
</feature>
<dbReference type="RefSeq" id="WP_012960553.1">
    <property type="nucleotide sequence ID" value="NC_013791.2"/>
</dbReference>
<feature type="signal peptide" evidence="5">
    <location>
        <begin position="1"/>
        <end position="25"/>
    </location>
</feature>
<dbReference type="Pfam" id="PF02156">
    <property type="entry name" value="Glyco_hydro_26"/>
    <property type="match status" value="1"/>
</dbReference>
<dbReference type="GO" id="GO:0006080">
    <property type="term" value="P:substituted mannan metabolic process"/>
    <property type="evidence" value="ECO:0007669"/>
    <property type="project" value="InterPro"/>
</dbReference>
<keyword evidence="3 4" id="KW-0326">Glycosidase</keyword>
<dbReference type="InterPro" id="IPR012854">
    <property type="entry name" value="Cu_amine_oxidase-like_N"/>
</dbReference>
<proteinExistence type="inferred from homology"/>
<dbReference type="GO" id="GO:0016985">
    <property type="term" value="F:mannan endo-1,4-beta-mannosidase activity"/>
    <property type="evidence" value="ECO:0007669"/>
    <property type="project" value="InterPro"/>
</dbReference>
<feature type="active site" description="Proton donor" evidence="4">
    <location>
        <position position="235"/>
    </location>
</feature>
<comment type="similarity">
    <text evidence="1 4">Belongs to the glycosyl hydrolase 26 family.</text>
</comment>
<feature type="active site" description="Nucleophile" evidence="4">
    <location>
        <position position="339"/>
    </location>
</feature>
<reference evidence="7 8" key="1">
    <citation type="journal article" date="2011" name="Environ. Microbiol.">
        <title>Genome of alkaliphilic Bacillus pseudofirmus OF4 reveals adaptations that support the ability to grow in an external pH range from 7.5 to 11.4.</title>
        <authorList>
            <person name="Janto B."/>
            <person name="Ahmed A."/>
            <person name="Ito M."/>
            <person name="Liu J."/>
            <person name="Hicks D.B."/>
            <person name="Pagni S."/>
            <person name="Fackelmayer O.J."/>
            <person name="Smith T.A."/>
            <person name="Earl J."/>
            <person name="Elbourne L.D."/>
            <person name="Hassan K."/>
            <person name="Paulsen I.T."/>
            <person name="Kolsto A.B."/>
            <person name="Tourasse N.J."/>
            <person name="Ehrlich G.D."/>
            <person name="Boissy R."/>
            <person name="Ivey D.M."/>
            <person name="Li G."/>
            <person name="Xue Y."/>
            <person name="Ma Y."/>
            <person name="Hu F.Z."/>
            <person name="Krulwich T.A."/>
        </authorList>
    </citation>
    <scope>NUCLEOTIDE SEQUENCE [LARGE SCALE GENOMIC DNA]</scope>
    <source>
        <strain evidence="8">ATCC BAA-2126 / JCM 17055 / OF4</strain>
    </source>
</reference>
<evidence type="ECO:0000259" key="6">
    <source>
        <dbReference type="PROSITE" id="PS51764"/>
    </source>
</evidence>
<dbReference type="InterPro" id="IPR011990">
    <property type="entry name" value="TPR-like_helical_dom_sf"/>
</dbReference>
<dbReference type="PROSITE" id="PS51764">
    <property type="entry name" value="GH26"/>
    <property type="match status" value="1"/>
</dbReference>
<accession>D3FZN8</accession>
<dbReference type="SUPFAM" id="SSF51445">
    <property type="entry name" value="(Trans)glycosidases"/>
    <property type="match status" value="1"/>
</dbReference>
<sequence>MLKKLLAVMLICSAIAFTLPETAEANDWKHYVRGVELLEQGRVKEAITELNRAASISPKGSTYRKLAEAYELDKQYQKAADTYYLEAETHRKRGDVNTYLAVKRLADALNTEIDLFVEQKGQRAQGTLGKYEPANGMYIGAYLEQDQIRNQPGNTYRNFNQLTGKQHAVYFTYHHYGREFPHNFARQVKEAGGAIQLALEPRTGLNQVKDDAYLRKFARDAKAAGVPIFLRYASEMNGGWVPWNGNPDLYKEKFRTVAKVMKEEAPNVAMVWAPSATPEAYIDQYYPGDAYVDWVGINLYSVPYLNGDPNRPTDQLNPLDKVEPIYNTYANRKPIMIAETASSHYTSVDQKDKTHFAETKMKMLYDGLKMKYPRVKAVHWFSVDTISAQNIPIDRRSNNYSLTVNDRFLASYKGMIQDPYYLSKVVNGPMAAEDTPDAPVISELEGMNLRQSVKGLGFAKTYDPNISKVVYRLNGATIGQPTQYPFSFNLNYNQLKAGTNQLEAIVFDSKDNVAARKIFTFTKASPVSSIQPNRLVMFLGDEHAYIHDGIMKLLESPFTTGGRTQVPLRFISENLGANVQWDQSSRTVTITKGKTTIRLVIDSTRVTVNGTAKTIDQAPIVRQGTTFVPLRFVTEEQGAEIKYTPGDYRIDITY</sequence>
<dbReference type="Gene3D" id="3.30.457.10">
    <property type="entry name" value="Copper amine oxidase-like, N-terminal domain"/>
    <property type="match status" value="1"/>
</dbReference>
<evidence type="ECO:0000313" key="7">
    <source>
        <dbReference type="EMBL" id="ADC49280.1"/>
    </source>
</evidence>
<dbReference type="AlphaFoldDB" id="D3FZN8"/>
<evidence type="ECO:0000256" key="1">
    <source>
        <dbReference type="ARBA" id="ARBA00007754"/>
    </source>
</evidence>
<dbReference type="PANTHER" id="PTHR40079:SF4">
    <property type="entry name" value="GH26 DOMAIN-CONTAINING PROTEIN-RELATED"/>
    <property type="match status" value="1"/>
</dbReference>
<gene>
    <name evidence="7" type="ordered locus">BpOF4_06090</name>
</gene>
<dbReference type="HOGENOM" id="CLU_027698_0_0_9"/>
<name>D3FZN8_ALKPO</name>
<dbReference type="Pfam" id="PF17957">
    <property type="entry name" value="Big_7"/>
    <property type="match status" value="1"/>
</dbReference>
<organism evidence="7 8">
    <name type="scientific">Alkalihalophilus pseudofirmus (strain ATCC BAA-2126 / JCM 17055 / OF4)</name>
    <name type="common">Bacillus pseudofirmus</name>
    <dbReference type="NCBI Taxonomy" id="398511"/>
    <lineage>
        <taxon>Bacteria</taxon>
        <taxon>Bacillati</taxon>
        <taxon>Bacillota</taxon>
        <taxon>Bacilli</taxon>
        <taxon>Bacillales</taxon>
        <taxon>Bacillaceae</taxon>
        <taxon>Alkalihalophilus</taxon>
    </lineage>
</organism>
<dbReference type="InterPro" id="IPR000805">
    <property type="entry name" value="Glyco_hydro_26"/>
</dbReference>
<dbReference type="STRING" id="398511.BpOF4_06090"/>
<dbReference type="Pfam" id="PF07833">
    <property type="entry name" value="Cu_amine_oxidN1"/>
    <property type="match status" value="1"/>
</dbReference>
<dbReference type="Gene3D" id="1.25.40.10">
    <property type="entry name" value="Tetratricopeptide repeat domain"/>
    <property type="match status" value="1"/>
</dbReference>